<organism evidence="2">
    <name type="scientific">Picea glauca</name>
    <name type="common">White spruce</name>
    <name type="synonym">Pinus glauca</name>
    <dbReference type="NCBI Taxonomy" id="3330"/>
    <lineage>
        <taxon>Eukaryota</taxon>
        <taxon>Viridiplantae</taxon>
        <taxon>Streptophyta</taxon>
        <taxon>Embryophyta</taxon>
        <taxon>Tracheophyta</taxon>
        <taxon>Spermatophyta</taxon>
        <taxon>Pinopsida</taxon>
        <taxon>Pinidae</taxon>
        <taxon>Conifers I</taxon>
        <taxon>Pinales</taxon>
        <taxon>Pinaceae</taxon>
        <taxon>Picea</taxon>
    </lineage>
</organism>
<accession>A0A101M4L5</accession>
<feature type="compositionally biased region" description="Polar residues" evidence="1">
    <location>
        <begin position="109"/>
        <end position="128"/>
    </location>
</feature>
<protein>
    <submittedName>
        <fullName evidence="2">Uncharacterized protein</fullName>
    </submittedName>
</protein>
<comment type="caution">
    <text evidence="2">The sequence shown here is derived from an EMBL/GenBank/DDBJ whole genome shotgun (WGS) entry which is preliminary data.</text>
</comment>
<evidence type="ECO:0000256" key="1">
    <source>
        <dbReference type="SAM" id="MobiDB-lite"/>
    </source>
</evidence>
<dbReference type="AlphaFoldDB" id="A0A101M4L5"/>
<dbReference type="EMBL" id="LKAM01000001">
    <property type="protein sequence ID" value="KUM50772.1"/>
    <property type="molecule type" value="Genomic_DNA"/>
</dbReference>
<geneLocation type="mitochondrion" evidence="2"/>
<feature type="region of interest" description="Disordered" evidence="1">
    <location>
        <begin position="98"/>
        <end position="128"/>
    </location>
</feature>
<evidence type="ECO:0000313" key="2">
    <source>
        <dbReference type="EMBL" id="KUM50772.1"/>
    </source>
</evidence>
<reference evidence="2" key="1">
    <citation type="journal article" date="2015" name="Genome Biol. Evol.">
        <title>Organellar Genomes of White Spruce (Picea glauca): Assembly and Annotation.</title>
        <authorList>
            <person name="Jackman S.D."/>
            <person name="Warren R.L."/>
            <person name="Gibb E.A."/>
            <person name="Vandervalk B.P."/>
            <person name="Mohamadi H."/>
            <person name="Chu J."/>
            <person name="Raymond A."/>
            <person name="Pleasance S."/>
            <person name="Coope R."/>
            <person name="Wildung M.R."/>
            <person name="Ritland C.E."/>
            <person name="Bousquet J."/>
            <person name="Jones S.J."/>
            <person name="Bohlmann J."/>
            <person name="Birol I."/>
        </authorList>
    </citation>
    <scope>NUCLEOTIDE SEQUENCE [LARGE SCALE GENOMIC DNA]</scope>
    <source>
        <tissue evidence="2">Flushing bud</tissue>
    </source>
</reference>
<proteinExistence type="predicted"/>
<keyword evidence="2" id="KW-0496">Mitochondrion</keyword>
<name>A0A101M4L5_PICGL</name>
<gene>
    <name evidence="2" type="ORF">ABT39_MTgene616</name>
</gene>
<sequence>MPSYFPTPSHSFYYLPDRHGQLLSTRASIYCTQANTYAPTPFLMDGLVLNALNAPVLSASGSTESRSRSVTSNDDTCSFATDGSAAETTAFARKIASAPSKSAYGSGARSGQSGNSLTGFRTSSAGET</sequence>